<comment type="caution">
    <text evidence="1">The sequence shown here is derived from an EMBL/GenBank/DDBJ whole genome shotgun (WGS) entry which is preliminary data.</text>
</comment>
<organism evidence="1 2">
    <name type="scientific">Shewanella gelidii</name>
    <dbReference type="NCBI Taxonomy" id="1642821"/>
    <lineage>
        <taxon>Bacteria</taxon>
        <taxon>Pseudomonadati</taxon>
        <taxon>Pseudomonadota</taxon>
        <taxon>Gammaproteobacteria</taxon>
        <taxon>Alteromonadales</taxon>
        <taxon>Shewanellaceae</taxon>
        <taxon>Shewanella</taxon>
    </lineage>
</organism>
<dbReference type="EMBL" id="BMPZ01000007">
    <property type="protein sequence ID" value="GGI87239.1"/>
    <property type="molecule type" value="Genomic_DNA"/>
</dbReference>
<gene>
    <name evidence="1" type="ORF">GCM10009332_25600</name>
</gene>
<proteinExistence type="predicted"/>
<keyword evidence="2" id="KW-1185">Reference proteome</keyword>
<dbReference type="Proteomes" id="UP000613743">
    <property type="component" value="Unassembled WGS sequence"/>
</dbReference>
<reference evidence="1" key="1">
    <citation type="journal article" date="2014" name="Int. J. Syst. Evol. Microbiol.">
        <title>Complete genome sequence of Corynebacterium casei LMG S-19264T (=DSM 44701T), isolated from a smear-ripened cheese.</title>
        <authorList>
            <consortium name="US DOE Joint Genome Institute (JGI-PGF)"/>
            <person name="Walter F."/>
            <person name="Albersmeier A."/>
            <person name="Kalinowski J."/>
            <person name="Ruckert C."/>
        </authorList>
    </citation>
    <scope>NUCLEOTIDE SEQUENCE</scope>
    <source>
        <strain evidence="1">JCM 30804</strain>
    </source>
</reference>
<protein>
    <submittedName>
        <fullName evidence="1">Uncharacterized protein</fullName>
    </submittedName>
</protein>
<accession>A0A917JXP7</accession>
<dbReference type="AlphaFoldDB" id="A0A917JXP7"/>
<reference evidence="1" key="2">
    <citation type="submission" date="2020-09" db="EMBL/GenBank/DDBJ databases">
        <authorList>
            <person name="Sun Q."/>
            <person name="Ohkuma M."/>
        </authorList>
    </citation>
    <scope>NUCLEOTIDE SEQUENCE</scope>
    <source>
        <strain evidence="1">JCM 30804</strain>
    </source>
</reference>
<evidence type="ECO:0000313" key="1">
    <source>
        <dbReference type="EMBL" id="GGI87239.1"/>
    </source>
</evidence>
<name>A0A917JXP7_9GAMM</name>
<evidence type="ECO:0000313" key="2">
    <source>
        <dbReference type="Proteomes" id="UP000613743"/>
    </source>
</evidence>
<sequence>MEDNIKDNAINIAQSIIAGNIDPNLGCDKLAQLCEENNHPSELAMFSLLSHDQRGHEHLGFDLENTATEIIEESRKFVSKNT</sequence>
<dbReference type="RefSeq" id="WP_188921543.1">
    <property type="nucleotide sequence ID" value="NZ_BMPZ01000007.1"/>
</dbReference>